<dbReference type="GO" id="GO:0003677">
    <property type="term" value="F:DNA binding"/>
    <property type="evidence" value="ECO:0007669"/>
    <property type="project" value="UniProtKB-UniRule"/>
</dbReference>
<accession>A0A9W6I2N1</accession>
<organism evidence="7 8">
    <name type="scientific">Streptosporangium carneum</name>
    <dbReference type="NCBI Taxonomy" id="47481"/>
    <lineage>
        <taxon>Bacteria</taxon>
        <taxon>Bacillati</taxon>
        <taxon>Actinomycetota</taxon>
        <taxon>Actinomycetes</taxon>
        <taxon>Streptosporangiales</taxon>
        <taxon>Streptosporangiaceae</taxon>
        <taxon>Streptosporangium</taxon>
    </lineage>
</organism>
<keyword evidence="4" id="KW-0804">Transcription</keyword>
<dbReference type="Pfam" id="PF03704">
    <property type="entry name" value="BTAD"/>
    <property type="match status" value="1"/>
</dbReference>
<evidence type="ECO:0000256" key="1">
    <source>
        <dbReference type="ARBA" id="ARBA00005820"/>
    </source>
</evidence>
<dbReference type="CDD" id="cd15831">
    <property type="entry name" value="BTAD"/>
    <property type="match status" value="1"/>
</dbReference>
<dbReference type="RefSeq" id="WP_271218971.1">
    <property type="nucleotide sequence ID" value="NZ_BSEV01000008.1"/>
</dbReference>
<dbReference type="Gene3D" id="1.10.10.10">
    <property type="entry name" value="Winged helix-like DNA-binding domain superfamily/Winged helix DNA-binding domain"/>
    <property type="match status" value="1"/>
</dbReference>
<dbReference type="Gene3D" id="1.25.40.10">
    <property type="entry name" value="Tetratricopeptide repeat domain"/>
    <property type="match status" value="1"/>
</dbReference>
<proteinExistence type="inferred from homology"/>
<evidence type="ECO:0000313" key="7">
    <source>
        <dbReference type="EMBL" id="GLK10552.1"/>
    </source>
</evidence>
<protein>
    <submittedName>
        <fullName evidence="7">SARP family transcriptional regulator</fullName>
    </submittedName>
</protein>
<dbReference type="InterPro" id="IPR016032">
    <property type="entry name" value="Sig_transdc_resp-reg_C-effctor"/>
</dbReference>
<dbReference type="Pfam" id="PF00486">
    <property type="entry name" value="Trans_reg_C"/>
    <property type="match status" value="1"/>
</dbReference>
<evidence type="ECO:0000256" key="4">
    <source>
        <dbReference type="ARBA" id="ARBA00023163"/>
    </source>
</evidence>
<dbReference type="AlphaFoldDB" id="A0A9W6I2N1"/>
<keyword evidence="3 5" id="KW-0238">DNA-binding</keyword>
<dbReference type="PANTHER" id="PTHR35807">
    <property type="entry name" value="TRANSCRIPTIONAL REGULATOR REDD-RELATED"/>
    <property type="match status" value="1"/>
</dbReference>
<gene>
    <name evidence="7" type="ORF">GCM10017600_39580</name>
</gene>
<dbReference type="SMART" id="SM01043">
    <property type="entry name" value="BTAD"/>
    <property type="match status" value="1"/>
</dbReference>
<reference evidence="7" key="1">
    <citation type="journal article" date="2014" name="Int. J. Syst. Evol. Microbiol.">
        <title>Complete genome sequence of Corynebacterium casei LMG S-19264T (=DSM 44701T), isolated from a smear-ripened cheese.</title>
        <authorList>
            <consortium name="US DOE Joint Genome Institute (JGI-PGF)"/>
            <person name="Walter F."/>
            <person name="Albersmeier A."/>
            <person name="Kalinowski J."/>
            <person name="Ruckert C."/>
        </authorList>
    </citation>
    <scope>NUCLEOTIDE SEQUENCE</scope>
    <source>
        <strain evidence="7">VKM Ac-2007</strain>
    </source>
</reference>
<evidence type="ECO:0000256" key="2">
    <source>
        <dbReference type="ARBA" id="ARBA00023015"/>
    </source>
</evidence>
<keyword evidence="8" id="KW-1185">Reference proteome</keyword>
<comment type="caution">
    <text evidence="7">The sequence shown here is derived from an EMBL/GenBank/DDBJ whole genome shotgun (WGS) entry which is preliminary data.</text>
</comment>
<dbReference type="PANTHER" id="PTHR35807:SF1">
    <property type="entry name" value="TRANSCRIPTIONAL REGULATOR REDD"/>
    <property type="match status" value="1"/>
</dbReference>
<keyword evidence="2" id="KW-0805">Transcription regulation</keyword>
<dbReference type="SUPFAM" id="SSF46894">
    <property type="entry name" value="C-terminal effector domain of the bipartite response regulators"/>
    <property type="match status" value="1"/>
</dbReference>
<dbReference type="GO" id="GO:0006355">
    <property type="term" value="P:regulation of DNA-templated transcription"/>
    <property type="evidence" value="ECO:0007669"/>
    <property type="project" value="InterPro"/>
</dbReference>
<dbReference type="PROSITE" id="PS51755">
    <property type="entry name" value="OMPR_PHOB"/>
    <property type="match status" value="1"/>
</dbReference>
<dbReference type="InterPro" id="IPR011990">
    <property type="entry name" value="TPR-like_helical_dom_sf"/>
</dbReference>
<evidence type="ECO:0000259" key="6">
    <source>
        <dbReference type="PROSITE" id="PS51755"/>
    </source>
</evidence>
<evidence type="ECO:0000256" key="3">
    <source>
        <dbReference type="ARBA" id="ARBA00023125"/>
    </source>
</evidence>
<feature type="DNA-binding region" description="OmpR/PhoB-type" evidence="5">
    <location>
        <begin position="1"/>
        <end position="99"/>
    </location>
</feature>
<feature type="domain" description="OmpR/PhoB-type" evidence="6">
    <location>
        <begin position="1"/>
        <end position="99"/>
    </location>
</feature>
<dbReference type="SUPFAM" id="SSF48452">
    <property type="entry name" value="TPR-like"/>
    <property type="match status" value="1"/>
</dbReference>
<sequence length="660" mass="70896">MRVAFGVLGPVAAWDAAGDAIALKGPRHRAVLARLIVARGRVVPVTRLVEDLWTDPPSDAVGAVRTFVAALRRALEPQRPPRAPARLLVTEGPGYALRAERDAVDAWRFERVTAADATSSPAEGLARLEEALGWWRGPAYAEFADEPWAHAERSRLAELRLHAVERRAEARLALGLAAEAVPDLDAHVAEHPWREDAWRLLALALYRTGRQGDALAVLRRARALLAEQLGLDPGPRLRRLEADVLAHARHLDPASGPAGAAQVWAQAAADYDRTVASGARARLESTVGLLRNLAVTGGGGLEAARRHRVAAVAAAEELGDAELTARVIGAYDVPAIWTRVDDPEQAARVLAAAERTLAALPPGGHEAARARLLATIALESRGDRSERGPQAARRAERLARGLDDPALLAFTLNGVFMQSFHRAGLAPRRDETGAELIALSARHGLFAFEVLGHLIRLQARSALADFSAADRHAAAAERLAERNELPLVGVFTQWYRALRLAATGQAPAAEVEAAYRAAAARLDGVGMPGLERGLLPLALLCLRVRRARPLQVVQVEEHTDWGPYDPWARPLVLLAQDRRGEAATALREVPDPPRDLLFEALWCLAAHAAVAVGDQETMRRAHAELAPAAAELAGAGSGLLTLGPVSEHLEDLAAALRRLR</sequence>
<dbReference type="GO" id="GO:0000160">
    <property type="term" value="P:phosphorelay signal transduction system"/>
    <property type="evidence" value="ECO:0007669"/>
    <property type="project" value="InterPro"/>
</dbReference>
<dbReference type="InterPro" id="IPR001867">
    <property type="entry name" value="OmpR/PhoB-type_DNA-bd"/>
</dbReference>
<comment type="similarity">
    <text evidence="1">Belongs to the AfsR/DnrI/RedD regulatory family.</text>
</comment>
<dbReference type="InterPro" id="IPR005158">
    <property type="entry name" value="BTAD"/>
</dbReference>
<dbReference type="InterPro" id="IPR051677">
    <property type="entry name" value="AfsR-DnrI-RedD_regulator"/>
</dbReference>
<dbReference type="SMART" id="SM00862">
    <property type="entry name" value="Trans_reg_C"/>
    <property type="match status" value="1"/>
</dbReference>
<dbReference type="InterPro" id="IPR036388">
    <property type="entry name" value="WH-like_DNA-bd_sf"/>
</dbReference>
<evidence type="ECO:0000256" key="5">
    <source>
        <dbReference type="PROSITE-ProRule" id="PRU01091"/>
    </source>
</evidence>
<reference evidence="7" key="2">
    <citation type="submission" date="2023-01" db="EMBL/GenBank/DDBJ databases">
        <authorList>
            <person name="Sun Q."/>
            <person name="Evtushenko L."/>
        </authorList>
    </citation>
    <scope>NUCLEOTIDE SEQUENCE</scope>
    <source>
        <strain evidence="7">VKM Ac-2007</strain>
    </source>
</reference>
<dbReference type="EMBL" id="BSEV01000008">
    <property type="protein sequence ID" value="GLK10552.1"/>
    <property type="molecule type" value="Genomic_DNA"/>
</dbReference>
<dbReference type="Proteomes" id="UP001143474">
    <property type="component" value="Unassembled WGS sequence"/>
</dbReference>
<name>A0A9W6I2N1_9ACTN</name>
<evidence type="ECO:0000313" key="8">
    <source>
        <dbReference type="Proteomes" id="UP001143474"/>
    </source>
</evidence>